<dbReference type="Pfam" id="PF08266">
    <property type="entry name" value="Cadherin_2"/>
    <property type="match status" value="1"/>
</dbReference>
<dbReference type="InterPro" id="IPR015919">
    <property type="entry name" value="Cadherin-like_sf"/>
</dbReference>
<evidence type="ECO:0000256" key="7">
    <source>
        <dbReference type="ARBA" id="ARBA00023136"/>
    </source>
</evidence>
<evidence type="ECO:0000256" key="8">
    <source>
        <dbReference type="ARBA" id="ARBA00023180"/>
    </source>
</evidence>
<dbReference type="PROSITE" id="PS50268">
    <property type="entry name" value="CADHERIN_2"/>
    <property type="match status" value="2"/>
</dbReference>
<dbReference type="Gene3D" id="2.60.40.60">
    <property type="entry name" value="Cadherins"/>
    <property type="match status" value="2"/>
</dbReference>
<dbReference type="InterPro" id="IPR002126">
    <property type="entry name" value="Cadherin-like_dom"/>
</dbReference>
<evidence type="ECO:0000256" key="1">
    <source>
        <dbReference type="ARBA" id="ARBA00004167"/>
    </source>
</evidence>
<feature type="domain" description="Cadherin" evidence="11">
    <location>
        <begin position="147"/>
        <end position="257"/>
    </location>
</feature>
<dbReference type="RefSeq" id="XP_012944191.1">
    <property type="nucleotide sequence ID" value="XM_013088737.2"/>
</dbReference>
<dbReference type="SUPFAM" id="SSF49313">
    <property type="entry name" value="Cadherin-like"/>
    <property type="match status" value="2"/>
</dbReference>
<evidence type="ECO:0000256" key="10">
    <source>
        <dbReference type="SAM" id="SignalP"/>
    </source>
</evidence>
<dbReference type="PROSITE" id="PS00232">
    <property type="entry name" value="CADHERIN_1"/>
    <property type="match status" value="2"/>
</dbReference>
<dbReference type="InterPro" id="IPR050174">
    <property type="entry name" value="Protocadherin/Cadherin-CA"/>
</dbReference>
<evidence type="ECO:0000256" key="9">
    <source>
        <dbReference type="PROSITE-ProRule" id="PRU00043"/>
    </source>
</evidence>
<evidence type="ECO:0000256" key="4">
    <source>
        <dbReference type="ARBA" id="ARBA00022837"/>
    </source>
</evidence>
<evidence type="ECO:0000313" key="13">
    <source>
        <dbReference type="RefSeq" id="XP_012944191.1"/>
    </source>
</evidence>
<accession>A0ABM1AAW0</accession>
<sequence>MCTRKSFLPRHLMPLRTLLVLLLVSYTCADIEVEIDEELAPGSYVTDIPDHATVFNNLDPDQIPLMTYAILDQNSPPANYFRVESQSGRITVVRKMDREEVCDQTVLCEVQFNMAIQSSPEARVAFSNVVTVKVVIRDINDNTPTFPAGDVTLELSEGAKVGTELKISGAVDRDSRPEFTVQHYNSTPALPEFSIRPITNPDGSSSINLRLERELDREATPMYVFNIIAYDGGAEPRSDYLKVTIKVTDDNDNSPVFEPSQYELTINED</sequence>
<dbReference type="PANTHER" id="PTHR24028">
    <property type="entry name" value="CADHERIN-87A"/>
    <property type="match status" value="1"/>
</dbReference>
<gene>
    <name evidence="13" type="primary">LOC106013329</name>
</gene>
<evidence type="ECO:0000313" key="12">
    <source>
        <dbReference type="Proteomes" id="UP000694888"/>
    </source>
</evidence>
<dbReference type="InterPro" id="IPR020894">
    <property type="entry name" value="Cadherin_CS"/>
</dbReference>
<feature type="chain" id="PRO_5045905371" evidence="10">
    <location>
        <begin position="30"/>
        <end position="269"/>
    </location>
</feature>
<feature type="non-terminal residue" evidence="13">
    <location>
        <position position="269"/>
    </location>
</feature>
<feature type="signal peptide" evidence="10">
    <location>
        <begin position="1"/>
        <end position="29"/>
    </location>
</feature>
<keyword evidence="7" id="KW-0472">Membrane</keyword>
<keyword evidence="8" id="KW-0325">Glycoprotein</keyword>
<evidence type="ECO:0000256" key="6">
    <source>
        <dbReference type="ARBA" id="ARBA00022989"/>
    </source>
</evidence>
<keyword evidence="5" id="KW-0130">Cell adhesion</keyword>
<dbReference type="CDD" id="cd11304">
    <property type="entry name" value="Cadherin_repeat"/>
    <property type="match status" value="2"/>
</dbReference>
<dbReference type="Proteomes" id="UP000694888">
    <property type="component" value="Unplaced"/>
</dbReference>
<keyword evidence="12" id="KW-1185">Reference proteome</keyword>
<dbReference type="SMART" id="SM00112">
    <property type="entry name" value="CA"/>
    <property type="match status" value="2"/>
</dbReference>
<evidence type="ECO:0000256" key="5">
    <source>
        <dbReference type="ARBA" id="ARBA00022889"/>
    </source>
</evidence>
<feature type="domain" description="Cadherin" evidence="11">
    <location>
        <begin position="27"/>
        <end position="146"/>
    </location>
</feature>
<dbReference type="InterPro" id="IPR013164">
    <property type="entry name" value="Cadherin_N"/>
</dbReference>
<keyword evidence="10" id="KW-0732">Signal</keyword>
<dbReference type="PRINTS" id="PR00205">
    <property type="entry name" value="CADHERIN"/>
</dbReference>
<keyword evidence="2" id="KW-0812">Transmembrane</keyword>
<comment type="subcellular location">
    <subcellularLocation>
        <location evidence="1">Membrane</location>
        <topology evidence="1">Single-pass membrane protein</topology>
    </subcellularLocation>
</comment>
<name>A0ABM1AAW0_APLCA</name>
<proteinExistence type="predicted"/>
<dbReference type="Pfam" id="PF00028">
    <property type="entry name" value="Cadherin"/>
    <property type="match status" value="1"/>
</dbReference>
<protein>
    <submittedName>
        <fullName evidence="13">Protocadherin-19</fullName>
    </submittedName>
</protein>
<keyword evidence="3" id="KW-0677">Repeat</keyword>
<evidence type="ECO:0000256" key="2">
    <source>
        <dbReference type="ARBA" id="ARBA00022692"/>
    </source>
</evidence>
<dbReference type="PANTHER" id="PTHR24028:SF146">
    <property type="entry name" value="CADHERIN 96CB, ISOFORM D-RELATED"/>
    <property type="match status" value="1"/>
</dbReference>
<evidence type="ECO:0000256" key="3">
    <source>
        <dbReference type="ARBA" id="ARBA00022737"/>
    </source>
</evidence>
<organism evidence="12 13">
    <name type="scientific">Aplysia californica</name>
    <name type="common">California sea hare</name>
    <dbReference type="NCBI Taxonomy" id="6500"/>
    <lineage>
        <taxon>Eukaryota</taxon>
        <taxon>Metazoa</taxon>
        <taxon>Spiralia</taxon>
        <taxon>Lophotrochozoa</taxon>
        <taxon>Mollusca</taxon>
        <taxon>Gastropoda</taxon>
        <taxon>Heterobranchia</taxon>
        <taxon>Euthyneura</taxon>
        <taxon>Tectipleura</taxon>
        <taxon>Aplysiida</taxon>
        <taxon>Aplysioidea</taxon>
        <taxon>Aplysiidae</taxon>
        <taxon>Aplysia</taxon>
    </lineage>
</organism>
<keyword evidence="6" id="KW-1133">Transmembrane helix</keyword>
<dbReference type="GeneID" id="106013329"/>
<evidence type="ECO:0000259" key="11">
    <source>
        <dbReference type="PROSITE" id="PS50268"/>
    </source>
</evidence>
<reference evidence="13" key="1">
    <citation type="submission" date="2025-08" db="UniProtKB">
        <authorList>
            <consortium name="RefSeq"/>
        </authorList>
    </citation>
    <scope>IDENTIFICATION</scope>
</reference>
<keyword evidence="4 9" id="KW-0106">Calcium</keyword>